<dbReference type="Proteomes" id="UP000814128">
    <property type="component" value="Unassembled WGS sequence"/>
</dbReference>
<comment type="caution">
    <text evidence="1">The sequence shown here is derived from an EMBL/GenBank/DDBJ whole genome shotgun (WGS) entry which is preliminary data.</text>
</comment>
<dbReference type="EMBL" id="MU273637">
    <property type="protein sequence ID" value="KAI0030149.1"/>
    <property type="molecule type" value="Genomic_DNA"/>
</dbReference>
<evidence type="ECO:0000313" key="2">
    <source>
        <dbReference type="Proteomes" id="UP000814128"/>
    </source>
</evidence>
<reference evidence="1" key="1">
    <citation type="submission" date="2021-02" db="EMBL/GenBank/DDBJ databases">
        <authorList>
            <consortium name="DOE Joint Genome Institute"/>
            <person name="Ahrendt S."/>
            <person name="Looney B.P."/>
            <person name="Miyauchi S."/>
            <person name="Morin E."/>
            <person name="Drula E."/>
            <person name="Courty P.E."/>
            <person name="Chicoki N."/>
            <person name="Fauchery L."/>
            <person name="Kohler A."/>
            <person name="Kuo A."/>
            <person name="Labutti K."/>
            <person name="Pangilinan J."/>
            <person name="Lipzen A."/>
            <person name="Riley R."/>
            <person name="Andreopoulos W."/>
            <person name="He G."/>
            <person name="Johnson J."/>
            <person name="Barry K.W."/>
            <person name="Grigoriev I.V."/>
            <person name="Nagy L."/>
            <person name="Hibbett D."/>
            <person name="Henrissat B."/>
            <person name="Matheny P.B."/>
            <person name="Labbe J."/>
            <person name="Martin F."/>
        </authorList>
    </citation>
    <scope>NUCLEOTIDE SEQUENCE</scope>
    <source>
        <strain evidence="1">EC-137</strain>
    </source>
</reference>
<keyword evidence="2" id="KW-1185">Reference proteome</keyword>
<name>A0ACB8QEH4_9AGAM</name>
<gene>
    <name evidence="1" type="ORF">K488DRAFT_54870</name>
</gene>
<protein>
    <submittedName>
        <fullName evidence="1">Uncharacterized protein</fullName>
    </submittedName>
</protein>
<evidence type="ECO:0000313" key="1">
    <source>
        <dbReference type="EMBL" id="KAI0030149.1"/>
    </source>
</evidence>
<accession>A0ACB8QEH4</accession>
<reference evidence="1" key="2">
    <citation type="journal article" date="2022" name="New Phytol.">
        <title>Evolutionary transition to the ectomycorrhizal habit in the genomes of a hyperdiverse lineage of mushroom-forming fungi.</title>
        <authorList>
            <person name="Looney B."/>
            <person name="Miyauchi S."/>
            <person name="Morin E."/>
            <person name="Drula E."/>
            <person name="Courty P.E."/>
            <person name="Kohler A."/>
            <person name="Kuo A."/>
            <person name="LaButti K."/>
            <person name="Pangilinan J."/>
            <person name="Lipzen A."/>
            <person name="Riley R."/>
            <person name="Andreopoulos W."/>
            <person name="He G."/>
            <person name="Johnson J."/>
            <person name="Nolan M."/>
            <person name="Tritt A."/>
            <person name="Barry K.W."/>
            <person name="Grigoriev I.V."/>
            <person name="Nagy L.G."/>
            <person name="Hibbett D."/>
            <person name="Henrissat B."/>
            <person name="Matheny P.B."/>
            <person name="Labbe J."/>
            <person name="Martin F.M."/>
        </authorList>
    </citation>
    <scope>NUCLEOTIDE SEQUENCE</scope>
    <source>
        <strain evidence="1">EC-137</strain>
    </source>
</reference>
<proteinExistence type="predicted"/>
<feature type="non-terminal residue" evidence="1">
    <location>
        <position position="1"/>
    </location>
</feature>
<sequence length="186" mass="19924">EVATSNAPITGFYNVTSSLRLVTSNAPIDVEVEARQLRAHWPADIRLVTSNAELSAQLTLFNTTEHGRFRVFARTSNAASDVSVLASPLGSAHVFDTRTSNAPARLALDASFEGHYLAYSLNAAPVLDRREGVEDPTGSGRERVVETNRQAPGMIGGTVYWGAPKSHGWLSSAVVTTSNKPATFVL</sequence>
<organism evidence="1 2">
    <name type="scientific">Vararia minispora EC-137</name>
    <dbReference type="NCBI Taxonomy" id="1314806"/>
    <lineage>
        <taxon>Eukaryota</taxon>
        <taxon>Fungi</taxon>
        <taxon>Dikarya</taxon>
        <taxon>Basidiomycota</taxon>
        <taxon>Agaricomycotina</taxon>
        <taxon>Agaricomycetes</taxon>
        <taxon>Russulales</taxon>
        <taxon>Lachnocladiaceae</taxon>
        <taxon>Vararia</taxon>
    </lineage>
</organism>